<keyword evidence="2" id="KW-1185">Reference proteome</keyword>
<sequence length="193" mass="20937">MSDGTPEDRHSDSSDGPSVLVLASPEPPTVAAESDADASTTAYDAPRPDATTAPADDDDAVSVCDSSSVVARGLSSMTSSVIRDFDARAEETGRSQDQLSFAIDRLTRELDQLLEDAPVPFIMQHAVKISIVRKRVSSLNTLLKSIQRRLDNVDRMLSVGLLQGIYLRIFCVFYSPVCSLYEDKGATENVRPN</sequence>
<gene>
    <name evidence="1" type="ORF">RHMOL_Rhmol06G0321200</name>
</gene>
<reference evidence="1" key="1">
    <citation type="submission" date="2022-02" db="EMBL/GenBank/DDBJ databases">
        <title>Plant Genome Project.</title>
        <authorList>
            <person name="Zhang R.-G."/>
        </authorList>
    </citation>
    <scope>NUCLEOTIDE SEQUENCE</scope>
    <source>
        <strain evidence="1">AT1</strain>
    </source>
</reference>
<comment type="caution">
    <text evidence="1">The sequence shown here is derived from an EMBL/GenBank/DDBJ whole genome shotgun (WGS) entry which is preliminary data.</text>
</comment>
<accession>A0ACC0NID6</accession>
<name>A0ACC0NID6_RHOML</name>
<proteinExistence type="predicted"/>
<dbReference type="EMBL" id="CM046393">
    <property type="protein sequence ID" value="KAI8553132.1"/>
    <property type="molecule type" value="Genomic_DNA"/>
</dbReference>
<evidence type="ECO:0000313" key="2">
    <source>
        <dbReference type="Proteomes" id="UP001062846"/>
    </source>
</evidence>
<organism evidence="1 2">
    <name type="scientific">Rhododendron molle</name>
    <name type="common">Chinese azalea</name>
    <name type="synonym">Azalea mollis</name>
    <dbReference type="NCBI Taxonomy" id="49168"/>
    <lineage>
        <taxon>Eukaryota</taxon>
        <taxon>Viridiplantae</taxon>
        <taxon>Streptophyta</taxon>
        <taxon>Embryophyta</taxon>
        <taxon>Tracheophyta</taxon>
        <taxon>Spermatophyta</taxon>
        <taxon>Magnoliopsida</taxon>
        <taxon>eudicotyledons</taxon>
        <taxon>Gunneridae</taxon>
        <taxon>Pentapetalae</taxon>
        <taxon>asterids</taxon>
        <taxon>Ericales</taxon>
        <taxon>Ericaceae</taxon>
        <taxon>Ericoideae</taxon>
        <taxon>Rhodoreae</taxon>
        <taxon>Rhododendron</taxon>
    </lineage>
</organism>
<dbReference type="Proteomes" id="UP001062846">
    <property type="component" value="Chromosome 6"/>
</dbReference>
<protein>
    <submittedName>
        <fullName evidence="1">Uncharacterized protein</fullName>
    </submittedName>
</protein>
<evidence type="ECO:0000313" key="1">
    <source>
        <dbReference type="EMBL" id="KAI8553132.1"/>
    </source>
</evidence>